<keyword evidence="1" id="KW-1133">Transmembrane helix</keyword>
<name>A0ABU2G0L0_9EURY</name>
<dbReference type="Proteomes" id="UP001254813">
    <property type="component" value="Unassembled WGS sequence"/>
</dbReference>
<dbReference type="RefSeq" id="WP_310927874.1">
    <property type="nucleotide sequence ID" value="NZ_JAMQOQ010000002.1"/>
</dbReference>
<organism evidence="2 3">
    <name type="scientific">Halogeometricum luteum</name>
    <dbReference type="NCBI Taxonomy" id="2950537"/>
    <lineage>
        <taxon>Archaea</taxon>
        <taxon>Methanobacteriati</taxon>
        <taxon>Methanobacteriota</taxon>
        <taxon>Stenosarchaea group</taxon>
        <taxon>Halobacteria</taxon>
        <taxon>Halobacteriales</taxon>
        <taxon>Haloferacaceae</taxon>
        <taxon>Halogeometricum</taxon>
    </lineage>
</organism>
<comment type="caution">
    <text evidence="2">The sequence shown here is derived from an EMBL/GenBank/DDBJ whole genome shotgun (WGS) entry which is preliminary data.</text>
</comment>
<gene>
    <name evidence="2" type="ORF">NDI79_07540</name>
</gene>
<dbReference type="EMBL" id="JAMQOQ010000002">
    <property type="protein sequence ID" value="MDS0294021.1"/>
    <property type="molecule type" value="Genomic_DNA"/>
</dbReference>
<feature type="transmembrane region" description="Helical" evidence="1">
    <location>
        <begin position="12"/>
        <end position="31"/>
    </location>
</feature>
<keyword evidence="1" id="KW-0472">Membrane</keyword>
<keyword evidence="1" id="KW-0812">Transmembrane</keyword>
<proteinExistence type="predicted"/>
<evidence type="ECO:0000256" key="1">
    <source>
        <dbReference type="SAM" id="Phobius"/>
    </source>
</evidence>
<evidence type="ECO:0000313" key="2">
    <source>
        <dbReference type="EMBL" id="MDS0294021.1"/>
    </source>
</evidence>
<evidence type="ECO:0000313" key="3">
    <source>
        <dbReference type="Proteomes" id="UP001254813"/>
    </source>
</evidence>
<reference evidence="2 3" key="1">
    <citation type="submission" date="2022-06" db="EMBL/GenBank/DDBJ databases">
        <title>Halogeometricum sp. a new haloarchaeum isolate from saline soil.</title>
        <authorList>
            <person name="Strakova D."/>
            <person name="Galisteo C."/>
            <person name="Sanchez-Porro C."/>
            <person name="Ventosa A."/>
        </authorList>
    </citation>
    <scope>NUCLEOTIDE SEQUENCE [LARGE SCALE GENOMIC DNA]</scope>
    <source>
        <strain evidence="3">S3BR25-2</strain>
    </source>
</reference>
<sequence>MAPAERPLLGVGSYLLFVTLGGVLGYWLVWWGGWGRLRREFGWGHPTEAADR</sequence>
<accession>A0ABU2G0L0</accession>
<keyword evidence="3" id="KW-1185">Reference proteome</keyword>
<protein>
    <submittedName>
        <fullName evidence="2">Uncharacterized protein</fullName>
    </submittedName>
</protein>